<feature type="domain" description="PASTA" evidence="5">
    <location>
        <begin position="644"/>
        <end position="700"/>
    </location>
</feature>
<evidence type="ECO:0000313" key="7">
    <source>
        <dbReference type="Proteomes" id="UP000659496"/>
    </source>
</evidence>
<dbReference type="Gene3D" id="3.40.710.10">
    <property type="entry name" value="DD-peptidase/beta-lactamase superfamily"/>
    <property type="match status" value="1"/>
</dbReference>
<dbReference type="InterPro" id="IPR005311">
    <property type="entry name" value="PBP_dimer"/>
</dbReference>
<dbReference type="RefSeq" id="WP_191688371.1">
    <property type="nucleotide sequence ID" value="NZ_JACSQY010000001.1"/>
</dbReference>
<comment type="similarity">
    <text evidence="2">Belongs to the transpeptidase family.</text>
</comment>
<name>A0ABR8PGB5_9BACL</name>
<reference evidence="6 7" key="1">
    <citation type="submission" date="2020-08" db="EMBL/GenBank/DDBJ databases">
        <title>A Genomic Blueprint of the Chicken Gut Microbiome.</title>
        <authorList>
            <person name="Gilroy R."/>
            <person name="Ravi A."/>
            <person name="Getino M."/>
            <person name="Pursley I."/>
            <person name="Horton D.L."/>
            <person name="Alikhan N.-F."/>
            <person name="Baker D."/>
            <person name="Gharbi K."/>
            <person name="Hall N."/>
            <person name="Watson M."/>
            <person name="Adriaenssens E.M."/>
            <person name="Foster-Nyarko E."/>
            <person name="Jarju S."/>
            <person name="Secka A."/>
            <person name="Antonio M."/>
            <person name="Oren A."/>
            <person name="Chaudhuri R."/>
            <person name="La Ragione R.M."/>
            <person name="Hildebrand F."/>
            <person name="Pallen M.J."/>
        </authorList>
    </citation>
    <scope>NUCLEOTIDE SEQUENCE [LARGE SCALE GENOMIC DNA]</scope>
    <source>
        <strain evidence="6 7">Sa3CUA8</strain>
    </source>
</reference>
<dbReference type="Gene3D" id="3.30.70.2110">
    <property type="match status" value="1"/>
</dbReference>
<protein>
    <submittedName>
        <fullName evidence="6">Penicillin-binding protein</fullName>
    </submittedName>
</protein>
<comment type="caution">
    <text evidence="6">The sequence shown here is derived from an EMBL/GenBank/DDBJ whole genome shotgun (WGS) entry which is preliminary data.</text>
</comment>
<comment type="subcellular location">
    <subcellularLocation>
        <location evidence="1">Membrane</location>
    </subcellularLocation>
</comment>
<dbReference type="SUPFAM" id="SSF56601">
    <property type="entry name" value="beta-lactamase/transpeptidase-like"/>
    <property type="match status" value="1"/>
</dbReference>
<dbReference type="SUPFAM" id="SSF56519">
    <property type="entry name" value="Penicillin binding protein dimerisation domain"/>
    <property type="match status" value="1"/>
</dbReference>
<dbReference type="SMART" id="SM00740">
    <property type="entry name" value="PASTA"/>
    <property type="match status" value="2"/>
</dbReference>
<dbReference type="Gene3D" id="3.90.1310.10">
    <property type="entry name" value="Penicillin-binding protein 2a (Domain 2)"/>
    <property type="match status" value="1"/>
</dbReference>
<dbReference type="Pfam" id="PF00905">
    <property type="entry name" value="Transpeptidase"/>
    <property type="match status" value="1"/>
</dbReference>
<dbReference type="CDD" id="cd06576">
    <property type="entry name" value="PASTA_Pbp2x-like_1"/>
    <property type="match status" value="1"/>
</dbReference>
<dbReference type="Proteomes" id="UP000659496">
    <property type="component" value="Unassembled WGS sequence"/>
</dbReference>
<dbReference type="Gene3D" id="2.20.70.70">
    <property type="match status" value="1"/>
</dbReference>
<dbReference type="EMBL" id="JACSQY010000001">
    <property type="protein sequence ID" value="MBD7907217.1"/>
    <property type="molecule type" value="Genomic_DNA"/>
</dbReference>
<evidence type="ECO:0000256" key="1">
    <source>
        <dbReference type="ARBA" id="ARBA00004370"/>
    </source>
</evidence>
<dbReference type="PANTHER" id="PTHR30627:SF26">
    <property type="entry name" value="PENICILLIN-BINDING PROTEIN 2B"/>
    <property type="match status" value="1"/>
</dbReference>
<dbReference type="PANTHER" id="PTHR30627">
    <property type="entry name" value="PEPTIDOGLYCAN D,D-TRANSPEPTIDASE"/>
    <property type="match status" value="1"/>
</dbReference>
<dbReference type="InterPro" id="IPR001460">
    <property type="entry name" value="PCN-bd_Tpept"/>
</dbReference>
<organism evidence="6 7">
    <name type="scientific">Sporosarcina gallistercoris</name>
    <dbReference type="NCBI Taxonomy" id="2762245"/>
    <lineage>
        <taxon>Bacteria</taxon>
        <taxon>Bacillati</taxon>
        <taxon>Bacillota</taxon>
        <taxon>Bacilli</taxon>
        <taxon>Bacillales</taxon>
        <taxon>Caryophanaceae</taxon>
        <taxon>Sporosarcina</taxon>
    </lineage>
</organism>
<dbReference type="InterPro" id="IPR036138">
    <property type="entry name" value="PBP_dimer_sf"/>
</dbReference>
<feature type="compositionally biased region" description="Acidic residues" evidence="4">
    <location>
        <begin position="711"/>
        <end position="720"/>
    </location>
</feature>
<keyword evidence="3" id="KW-0472">Membrane</keyword>
<evidence type="ECO:0000256" key="4">
    <source>
        <dbReference type="SAM" id="MobiDB-lite"/>
    </source>
</evidence>
<evidence type="ECO:0000313" key="6">
    <source>
        <dbReference type="EMBL" id="MBD7907217.1"/>
    </source>
</evidence>
<dbReference type="CDD" id="cd06575">
    <property type="entry name" value="PASTA_Pbp2x-like_2"/>
    <property type="match status" value="1"/>
</dbReference>
<keyword evidence="7" id="KW-1185">Reference proteome</keyword>
<proteinExistence type="inferred from homology"/>
<dbReference type="Gene3D" id="3.30.10.20">
    <property type="match status" value="1"/>
</dbReference>
<dbReference type="InterPro" id="IPR005543">
    <property type="entry name" value="PASTA_dom"/>
</dbReference>
<evidence type="ECO:0000256" key="3">
    <source>
        <dbReference type="ARBA" id="ARBA00023136"/>
    </source>
</evidence>
<sequence>MLLLFGGLFFLLFGRMLQIQITGQIDGRALAAMADQKYLKESVLRANRGQIVDRTGEVIATDTLSYRLVAILSEEASKGSKKPQHVTDFDHTAEVLSKYIDMEKEEILKRFTNAKKGTYQVEFGKAGRSISNETADAIKKEELPGIRFFEDKKRLYPNGNFASYLIGFAMPEETEDKTVKTIGKMGLEKTYNKQLTGTDGKADFKTDRWGIPLRDSKKNIEAPKDGQTIQLTLDKTIENFTEDALNRAEEKYHPEKMLAVVVNPKTGEILSMSQRPSFHPGTREGLTENWLNEAVEETFEPGSTMKMFTLAAAIEENKWDPDAYYKSGQYEIYDQTIRDVNKVGWGMITFLEGFQRSSNVSMAYLLEKLGDQTLIEYFEDFGFGKKVGIDLPNEASGILLANYPSERLTTSYGQGSTVTPIQMLQAATAIANDGKMMTPYVIDQIIDPNTEEVVEKHEPSEKKSPISEETAKQVREILASVITSENGTGKKFALDGYDAGGKTGTAQIPRTTGGGYIAGDGNYLYSFLGMAPIDDPQLLTYVLVQKPKLQAGQYGSDPTSEIFTSIMENSLKYLNITPDAKQPEKSLELKDYTGNSSEEVTASLTKAGLKPIVVGQPGKVAQQSPAVDTKVTKGSLVLLKTSGETILPDFTGWSKKQVLVFKNFSGLDIRLNGEGFVVKQSLSTGAAVSESDPIVITLEEPEQLDQTKPETEEEPEIIGG</sequence>
<dbReference type="InterPro" id="IPR050515">
    <property type="entry name" value="Beta-lactam/transpept"/>
</dbReference>
<evidence type="ECO:0000259" key="5">
    <source>
        <dbReference type="PROSITE" id="PS51178"/>
    </source>
</evidence>
<feature type="domain" description="PASTA" evidence="5">
    <location>
        <begin position="582"/>
        <end position="643"/>
    </location>
</feature>
<dbReference type="InterPro" id="IPR012338">
    <property type="entry name" value="Beta-lactam/transpept-like"/>
</dbReference>
<dbReference type="PROSITE" id="PS51178">
    <property type="entry name" value="PASTA"/>
    <property type="match status" value="2"/>
</dbReference>
<evidence type="ECO:0000256" key="2">
    <source>
        <dbReference type="ARBA" id="ARBA00007171"/>
    </source>
</evidence>
<gene>
    <name evidence="6" type="ORF">H9659_02555</name>
</gene>
<dbReference type="SUPFAM" id="SSF54184">
    <property type="entry name" value="Penicillin-binding protein 2x (pbp-2x), c-terminal domain"/>
    <property type="match status" value="2"/>
</dbReference>
<dbReference type="Pfam" id="PF03717">
    <property type="entry name" value="PBP_dimer"/>
    <property type="match status" value="1"/>
</dbReference>
<accession>A0ABR8PGB5</accession>
<dbReference type="Pfam" id="PF03793">
    <property type="entry name" value="PASTA"/>
    <property type="match status" value="2"/>
</dbReference>
<feature type="region of interest" description="Disordered" evidence="4">
    <location>
        <begin position="697"/>
        <end position="720"/>
    </location>
</feature>